<evidence type="ECO:0000313" key="2">
    <source>
        <dbReference type="WBParaSite" id="RSKR_0000713800.1"/>
    </source>
</evidence>
<proteinExistence type="predicted"/>
<accession>A0AC35U2A5</accession>
<organism evidence="1 2">
    <name type="scientific">Rhabditophanes sp. KR3021</name>
    <dbReference type="NCBI Taxonomy" id="114890"/>
    <lineage>
        <taxon>Eukaryota</taxon>
        <taxon>Metazoa</taxon>
        <taxon>Ecdysozoa</taxon>
        <taxon>Nematoda</taxon>
        <taxon>Chromadorea</taxon>
        <taxon>Rhabditida</taxon>
        <taxon>Tylenchina</taxon>
        <taxon>Panagrolaimomorpha</taxon>
        <taxon>Strongyloidoidea</taxon>
        <taxon>Alloionematidae</taxon>
        <taxon>Rhabditophanes</taxon>
    </lineage>
</organism>
<sequence>MTYERYKDLKVILKDGSVMVSRVIMHAHNNFFSQILEATPEITEVECRELTVREMKMYLQYVYKVREFVFDEENIFDMINVDQAIQSDDLTVS</sequence>
<evidence type="ECO:0000313" key="1">
    <source>
        <dbReference type="Proteomes" id="UP000095286"/>
    </source>
</evidence>
<dbReference type="WBParaSite" id="RSKR_0000713800.1">
    <property type="protein sequence ID" value="RSKR_0000713800.1"/>
    <property type="gene ID" value="RSKR_0000713800"/>
</dbReference>
<name>A0AC35U2A5_9BILA</name>
<reference evidence="2" key="1">
    <citation type="submission" date="2016-11" db="UniProtKB">
        <authorList>
            <consortium name="WormBaseParasite"/>
        </authorList>
    </citation>
    <scope>IDENTIFICATION</scope>
    <source>
        <strain evidence="2">KR3021</strain>
    </source>
</reference>
<protein>
    <submittedName>
        <fullName evidence="2">BTB domain-containing protein</fullName>
    </submittedName>
</protein>
<dbReference type="Proteomes" id="UP000095286">
    <property type="component" value="Unplaced"/>
</dbReference>